<proteinExistence type="inferred from homology"/>
<dbReference type="NCBIfam" id="NF004019">
    <property type="entry name" value="PRK05481.1"/>
    <property type="match status" value="1"/>
</dbReference>
<dbReference type="EC" id="2.8.1.8" evidence="9"/>
<dbReference type="FunFam" id="3.20.20.70:FF:000040">
    <property type="entry name" value="Lipoyl synthase"/>
    <property type="match status" value="1"/>
</dbReference>
<evidence type="ECO:0000259" key="10">
    <source>
        <dbReference type="PROSITE" id="PS51918"/>
    </source>
</evidence>
<evidence type="ECO:0000256" key="2">
    <source>
        <dbReference type="ARBA" id="ARBA00022490"/>
    </source>
</evidence>
<evidence type="ECO:0000256" key="7">
    <source>
        <dbReference type="ARBA" id="ARBA00023014"/>
    </source>
</evidence>
<comment type="pathway">
    <text evidence="9">Protein modification; protein lipoylation via endogenous pathway; protein N(6)-(lipoyl)lysine from octanoyl-[acyl-carrier-protein]: step 2/2.</text>
</comment>
<comment type="function">
    <text evidence="9">Catalyzes the radical-mediated insertion of two sulfur atoms into the C-6 and C-8 positions of the octanoyl moiety bound to the lipoyl domains of lipoate-dependent enzymes, thereby converting the octanoylated domains into lipoylated derivatives.</text>
</comment>
<dbReference type="SFLD" id="SFLDG01058">
    <property type="entry name" value="lipoyl_synthase_like"/>
    <property type="match status" value="1"/>
</dbReference>
<reference evidence="11" key="1">
    <citation type="submission" date="2020-04" db="EMBL/GenBank/DDBJ databases">
        <authorList>
            <person name="Zhang T."/>
        </authorList>
    </citation>
    <scope>NUCLEOTIDE SEQUENCE</scope>
    <source>
        <strain evidence="11">HKST-UBA02</strain>
    </source>
</reference>
<dbReference type="Gene3D" id="3.20.20.70">
    <property type="entry name" value="Aldolase class I"/>
    <property type="match status" value="1"/>
</dbReference>
<evidence type="ECO:0000256" key="5">
    <source>
        <dbReference type="ARBA" id="ARBA00022723"/>
    </source>
</evidence>
<dbReference type="GO" id="GO:0046872">
    <property type="term" value="F:metal ion binding"/>
    <property type="evidence" value="ECO:0007669"/>
    <property type="project" value="UniProtKB-KW"/>
</dbReference>
<feature type="binding site" evidence="9">
    <location>
        <position position="88"/>
    </location>
    <ligand>
        <name>[4Fe-4S] cluster</name>
        <dbReference type="ChEBI" id="CHEBI:49883"/>
        <label>2</label>
        <note>4Fe-4S-S-AdoMet</note>
    </ligand>
</feature>
<feature type="binding site" evidence="9">
    <location>
        <position position="300"/>
    </location>
    <ligand>
        <name>[4Fe-4S] cluster</name>
        <dbReference type="ChEBI" id="CHEBI:49883"/>
        <label>1</label>
    </ligand>
</feature>
<evidence type="ECO:0000256" key="9">
    <source>
        <dbReference type="HAMAP-Rule" id="MF_00206"/>
    </source>
</evidence>
<comment type="caution">
    <text evidence="11">The sequence shown here is derived from an EMBL/GenBank/DDBJ whole genome shotgun (WGS) entry which is preliminary data.</text>
</comment>
<feature type="binding site" evidence="9">
    <location>
        <position position="73"/>
    </location>
    <ligand>
        <name>[4Fe-4S] cluster</name>
        <dbReference type="ChEBI" id="CHEBI:49883"/>
        <label>1</label>
    </ligand>
</feature>
<keyword evidence="1 9" id="KW-0004">4Fe-4S</keyword>
<feature type="domain" description="Radical SAM core" evidence="10">
    <location>
        <begin position="74"/>
        <end position="289"/>
    </location>
</feature>
<keyword evidence="6 9" id="KW-0408">Iron</keyword>
<keyword evidence="3 9" id="KW-0808">Transferase</keyword>
<dbReference type="EMBL" id="JAGQHS010000078">
    <property type="protein sequence ID" value="MCA9757031.1"/>
    <property type="molecule type" value="Genomic_DNA"/>
</dbReference>
<evidence type="ECO:0000256" key="4">
    <source>
        <dbReference type="ARBA" id="ARBA00022691"/>
    </source>
</evidence>
<accession>A0A956NDN0</accession>
<dbReference type="GO" id="GO:0009249">
    <property type="term" value="P:protein lipoylation"/>
    <property type="evidence" value="ECO:0007669"/>
    <property type="project" value="UniProtKB-UniRule"/>
</dbReference>
<sequence>MADDEIVWKDVPIPACAGGVPAVTEDRPRLRRPDWLRVQLPQTAEFARTRGIVNRNRLHTVCESANCPNMGECWSAGTATVMILGNVCTRSCGFCAVLTGRPPEYDEDEPVRVAEALATMDHLVHVVLTSVDRDEREDGGSAIWAETIRQVRARRPKLRIEVLIPDFKGEAANLDRVLEAKPDILAHNVETVPRLHKTVRPQAKYERSLWVLEHAKARGFLTKSSIMLGLGETSDEVVSVLRDLRAIGCDILTLGQYLQPTRNHLPVDRFVHPDEFARLGDVARELGFGHVESGPLVRSSYHAERASGLFESANVFSVDARTRVR</sequence>
<feature type="binding site" evidence="9">
    <location>
        <position position="62"/>
    </location>
    <ligand>
        <name>[4Fe-4S] cluster</name>
        <dbReference type="ChEBI" id="CHEBI:49883"/>
        <label>1</label>
    </ligand>
</feature>
<dbReference type="SMART" id="SM00729">
    <property type="entry name" value="Elp3"/>
    <property type="match status" value="1"/>
</dbReference>
<evidence type="ECO:0000256" key="3">
    <source>
        <dbReference type="ARBA" id="ARBA00022679"/>
    </source>
</evidence>
<keyword evidence="7 9" id="KW-0411">Iron-sulfur</keyword>
<dbReference type="InterPro" id="IPR007197">
    <property type="entry name" value="rSAM"/>
</dbReference>
<dbReference type="AlphaFoldDB" id="A0A956NDN0"/>
<dbReference type="SFLD" id="SFLDF00271">
    <property type="entry name" value="lipoyl_synthase"/>
    <property type="match status" value="1"/>
</dbReference>
<protein>
    <recommendedName>
        <fullName evidence="9">Lipoyl synthase</fullName>
        <ecNumber evidence="9">2.8.1.8</ecNumber>
    </recommendedName>
    <alternativeName>
        <fullName evidence="9">Lip-syn</fullName>
        <shortName evidence="9">LS</shortName>
    </alternativeName>
    <alternativeName>
        <fullName evidence="9">Lipoate synthase</fullName>
    </alternativeName>
    <alternativeName>
        <fullName evidence="9">Lipoic acid synthase</fullName>
    </alternativeName>
    <alternativeName>
        <fullName evidence="9">Sulfur insertion protein LipA</fullName>
    </alternativeName>
</protein>
<comment type="cofactor">
    <cofactor evidence="9">
        <name>[4Fe-4S] cluster</name>
        <dbReference type="ChEBI" id="CHEBI:49883"/>
    </cofactor>
    <text evidence="9">Binds 2 [4Fe-4S] clusters per subunit. One cluster is coordinated with 3 cysteines and an exchangeable S-adenosyl-L-methionine.</text>
</comment>
<dbReference type="HAMAP" id="MF_00206">
    <property type="entry name" value="Lipoyl_synth"/>
    <property type="match status" value="1"/>
</dbReference>
<feature type="binding site" evidence="9">
    <location>
        <position position="92"/>
    </location>
    <ligand>
        <name>[4Fe-4S] cluster</name>
        <dbReference type="ChEBI" id="CHEBI:49883"/>
        <label>2</label>
        <note>4Fe-4S-S-AdoMet</note>
    </ligand>
</feature>
<dbReference type="GO" id="GO:0005737">
    <property type="term" value="C:cytoplasm"/>
    <property type="evidence" value="ECO:0007669"/>
    <property type="project" value="UniProtKB-SubCell"/>
</dbReference>
<dbReference type="InterPro" id="IPR058240">
    <property type="entry name" value="rSAM_sf"/>
</dbReference>
<evidence type="ECO:0000256" key="6">
    <source>
        <dbReference type="ARBA" id="ARBA00023004"/>
    </source>
</evidence>
<name>A0A956NDN0_UNCEI</name>
<dbReference type="PIRSF" id="PIRSF005963">
    <property type="entry name" value="Lipoyl_synth"/>
    <property type="match status" value="1"/>
</dbReference>
<evidence type="ECO:0000256" key="1">
    <source>
        <dbReference type="ARBA" id="ARBA00022485"/>
    </source>
</evidence>
<keyword evidence="4 9" id="KW-0949">S-adenosyl-L-methionine</keyword>
<dbReference type="PANTHER" id="PTHR10949:SF0">
    <property type="entry name" value="LIPOYL SYNTHASE, MITOCHONDRIAL"/>
    <property type="match status" value="1"/>
</dbReference>
<evidence type="ECO:0000256" key="8">
    <source>
        <dbReference type="ARBA" id="ARBA00047326"/>
    </source>
</evidence>
<gene>
    <name evidence="9 11" type="primary">lipA</name>
    <name evidence="11" type="ORF">KDA27_14600</name>
</gene>
<dbReference type="PROSITE" id="PS51918">
    <property type="entry name" value="RADICAL_SAM"/>
    <property type="match status" value="1"/>
</dbReference>
<feature type="binding site" evidence="9">
    <location>
        <position position="67"/>
    </location>
    <ligand>
        <name>[4Fe-4S] cluster</name>
        <dbReference type="ChEBI" id="CHEBI:49883"/>
        <label>1</label>
    </ligand>
</feature>
<evidence type="ECO:0000313" key="11">
    <source>
        <dbReference type="EMBL" id="MCA9757031.1"/>
    </source>
</evidence>
<keyword evidence="2 9" id="KW-0963">Cytoplasm</keyword>
<dbReference type="CDD" id="cd01335">
    <property type="entry name" value="Radical_SAM"/>
    <property type="match status" value="1"/>
</dbReference>
<dbReference type="InterPro" id="IPR013785">
    <property type="entry name" value="Aldolase_TIM"/>
</dbReference>
<organism evidence="11 12">
    <name type="scientific">Eiseniibacteriota bacterium</name>
    <dbReference type="NCBI Taxonomy" id="2212470"/>
    <lineage>
        <taxon>Bacteria</taxon>
        <taxon>Candidatus Eiseniibacteriota</taxon>
    </lineage>
</organism>
<dbReference type="Pfam" id="PF04055">
    <property type="entry name" value="Radical_SAM"/>
    <property type="match status" value="1"/>
</dbReference>
<comment type="similarity">
    <text evidence="9">Belongs to the radical SAM superfamily. Lipoyl synthase family.</text>
</comment>
<dbReference type="SFLD" id="SFLDS00029">
    <property type="entry name" value="Radical_SAM"/>
    <property type="match status" value="1"/>
</dbReference>
<feature type="binding site" evidence="9">
    <location>
        <position position="95"/>
    </location>
    <ligand>
        <name>[4Fe-4S] cluster</name>
        <dbReference type="ChEBI" id="CHEBI:49883"/>
        <label>2</label>
        <note>4Fe-4S-S-AdoMet</note>
    </ligand>
</feature>
<dbReference type="SUPFAM" id="SSF102114">
    <property type="entry name" value="Radical SAM enzymes"/>
    <property type="match status" value="1"/>
</dbReference>
<dbReference type="InterPro" id="IPR003698">
    <property type="entry name" value="Lipoyl_synth"/>
</dbReference>
<dbReference type="NCBIfam" id="NF009544">
    <property type="entry name" value="PRK12928.1"/>
    <property type="match status" value="1"/>
</dbReference>
<dbReference type="PANTHER" id="PTHR10949">
    <property type="entry name" value="LIPOYL SYNTHASE"/>
    <property type="match status" value="1"/>
</dbReference>
<comment type="subcellular location">
    <subcellularLocation>
        <location evidence="9">Cytoplasm</location>
    </subcellularLocation>
</comment>
<dbReference type="GO" id="GO:0016992">
    <property type="term" value="F:lipoate synthase activity"/>
    <property type="evidence" value="ECO:0007669"/>
    <property type="project" value="UniProtKB-UniRule"/>
</dbReference>
<keyword evidence="5 9" id="KW-0479">Metal-binding</keyword>
<dbReference type="NCBIfam" id="TIGR00510">
    <property type="entry name" value="lipA"/>
    <property type="match status" value="1"/>
</dbReference>
<reference evidence="11" key="2">
    <citation type="journal article" date="2021" name="Microbiome">
        <title>Successional dynamics and alternative stable states in a saline activated sludge microbial community over 9 years.</title>
        <authorList>
            <person name="Wang Y."/>
            <person name="Ye J."/>
            <person name="Ju F."/>
            <person name="Liu L."/>
            <person name="Boyd J.A."/>
            <person name="Deng Y."/>
            <person name="Parks D.H."/>
            <person name="Jiang X."/>
            <person name="Yin X."/>
            <person name="Woodcroft B.J."/>
            <person name="Tyson G.W."/>
            <person name="Hugenholtz P."/>
            <person name="Polz M.F."/>
            <person name="Zhang T."/>
        </authorList>
    </citation>
    <scope>NUCLEOTIDE SEQUENCE</scope>
    <source>
        <strain evidence="11">HKST-UBA02</strain>
    </source>
</reference>
<evidence type="ECO:0000313" key="12">
    <source>
        <dbReference type="Proteomes" id="UP000739538"/>
    </source>
</evidence>
<dbReference type="GO" id="GO:0051539">
    <property type="term" value="F:4 iron, 4 sulfur cluster binding"/>
    <property type="evidence" value="ECO:0007669"/>
    <property type="project" value="UniProtKB-UniRule"/>
</dbReference>
<dbReference type="Proteomes" id="UP000739538">
    <property type="component" value="Unassembled WGS sequence"/>
</dbReference>
<comment type="catalytic activity">
    <reaction evidence="8 9">
        <text>[[Fe-S] cluster scaffold protein carrying a second [4Fe-4S](2+) cluster] + N(6)-octanoyl-L-lysyl-[protein] + 2 oxidized [2Fe-2S]-[ferredoxin] + 2 S-adenosyl-L-methionine + 4 H(+) = [[Fe-S] cluster scaffold protein] + N(6)-[(R)-dihydrolipoyl]-L-lysyl-[protein] + 4 Fe(3+) + 2 hydrogen sulfide + 2 5'-deoxyadenosine + 2 L-methionine + 2 reduced [2Fe-2S]-[ferredoxin]</text>
        <dbReference type="Rhea" id="RHEA:16585"/>
        <dbReference type="Rhea" id="RHEA-COMP:9928"/>
        <dbReference type="Rhea" id="RHEA-COMP:10000"/>
        <dbReference type="Rhea" id="RHEA-COMP:10001"/>
        <dbReference type="Rhea" id="RHEA-COMP:10475"/>
        <dbReference type="Rhea" id="RHEA-COMP:14568"/>
        <dbReference type="Rhea" id="RHEA-COMP:14569"/>
        <dbReference type="ChEBI" id="CHEBI:15378"/>
        <dbReference type="ChEBI" id="CHEBI:17319"/>
        <dbReference type="ChEBI" id="CHEBI:29034"/>
        <dbReference type="ChEBI" id="CHEBI:29919"/>
        <dbReference type="ChEBI" id="CHEBI:33722"/>
        <dbReference type="ChEBI" id="CHEBI:33737"/>
        <dbReference type="ChEBI" id="CHEBI:33738"/>
        <dbReference type="ChEBI" id="CHEBI:57844"/>
        <dbReference type="ChEBI" id="CHEBI:59789"/>
        <dbReference type="ChEBI" id="CHEBI:78809"/>
        <dbReference type="ChEBI" id="CHEBI:83100"/>
        <dbReference type="EC" id="2.8.1.8"/>
    </reaction>
</comment>
<dbReference type="InterPro" id="IPR006638">
    <property type="entry name" value="Elp3/MiaA/NifB-like_rSAM"/>
</dbReference>